<accession>A0A7Z7IXT2</accession>
<evidence type="ECO:0000313" key="1">
    <source>
        <dbReference type="EMBL" id="SOO22206.1"/>
    </source>
</evidence>
<comment type="caution">
    <text evidence="1">The sequence shown here is derived from an EMBL/GenBank/DDBJ whole genome shotgun (WGS) entry which is preliminary data.</text>
</comment>
<sequence length="53" mass="6472">MIKILLFQKNFLVLLNKIVKNFLKDIIQFQMMLQEINIISMLKKAKRFQIYIN</sequence>
<proteinExistence type="predicted"/>
<evidence type="ECO:0000313" key="2">
    <source>
        <dbReference type="Proteomes" id="UP000234345"/>
    </source>
</evidence>
<protein>
    <submittedName>
        <fullName evidence="1">Uncharacterized protein</fullName>
    </submittedName>
</protein>
<name>A0A7Z7IXT2_XANCH</name>
<reference evidence="1 2" key="1">
    <citation type="submission" date="2017-10" db="EMBL/GenBank/DDBJ databases">
        <authorList>
            <person name="Regsiter A."/>
            <person name="William W."/>
        </authorList>
    </citation>
    <scope>NUCLEOTIDE SEQUENCE [LARGE SCALE GENOMIC DNA]</scope>
    <source>
        <strain evidence="1 2">CFBP6991</strain>
    </source>
</reference>
<gene>
    <name evidence="1" type="ORF">XFF6991_4932</name>
</gene>
<dbReference type="Proteomes" id="UP000234345">
    <property type="component" value="Unassembled WGS sequence"/>
</dbReference>
<dbReference type="AlphaFoldDB" id="A0A7Z7IXT2"/>
<organism evidence="1 2">
    <name type="scientific">Xanthomonas campestris pv. phaseoli</name>
    <dbReference type="NCBI Taxonomy" id="317013"/>
    <lineage>
        <taxon>Bacteria</taxon>
        <taxon>Pseudomonadati</taxon>
        <taxon>Pseudomonadota</taxon>
        <taxon>Gammaproteobacteria</taxon>
        <taxon>Lysobacterales</taxon>
        <taxon>Lysobacteraceae</taxon>
        <taxon>Xanthomonas</taxon>
    </lineage>
</organism>
<dbReference type="EMBL" id="OCZC01000025">
    <property type="protein sequence ID" value="SOO22206.1"/>
    <property type="molecule type" value="Genomic_DNA"/>
</dbReference>